<dbReference type="InterPro" id="IPR019734">
    <property type="entry name" value="TPR_rpt"/>
</dbReference>
<dbReference type="SUPFAM" id="SSF48452">
    <property type="entry name" value="TPR-like"/>
    <property type="match status" value="1"/>
</dbReference>
<proteinExistence type="inferred from homology"/>
<reference evidence="4" key="1">
    <citation type="submission" date="2023-05" db="EMBL/GenBank/DDBJ databases">
        <title>Nepenthes gracilis genome sequencing.</title>
        <authorList>
            <person name="Fukushima K."/>
        </authorList>
    </citation>
    <scope>NUCLEOTIDE SEQUENCE</scope>
    <source>
        <strain evidence="4">SING2019-196</strain>
    </source>
</reference>
<dbReference type="PANTHER" id="PTHR21405">
    <property type="entry name" value="CDNA SEQUENCE BC021608"/>
    <property type="match status" value="1"/>
</dbReference>
<protein>
    <submittedName>
        <fullName evidence="4">Uncharacterized protein</fullName>
    </submittedName>
</protein>
<dbReference type="InterPro" id="IPR011990">
    <property type="entry name" value="TPR-like_helical_dom_sf"/>
</dbReference>
<evidence type="ECO:0000256" key="1">
    <source>
        <dbReference type="ARBA" id="ARBA00006995"/>
    </source>
</evidence>
<keyword evidence="5" id="KW-1185">Reference proteome</keyword>
<dbReference type="Gene3D" id="1.25.40.10">
    <property type="entry name" value="Tetratricopeptide repeat domain"/>
    <property type="match status" value="1"/>
</dbReference>
<evidence type="ECO:0000256" key="2">
    <source>
        <dbReference type="PROSITE-ProRule" id="PRU00339"/>
    </source>
</evidence>
<dbReference type="AlphaFoldDB" id="A0AAD3SPZ5"/>
<sequence>MWFDILLQVAMILSFVFMFLWMHDVPRKFFINLHFRRNRSKYEAKRRFVRGAQLLAQAKSSNDLTLAKAAETEAEAGIDLDPSDAVTHILKALALDFQGFKTSALSSIDAALSPLAIKSLSDEERADALFKRAELRLEVSRIGRRLDDSGGVDSSAVEEDLLEAVRLRPKNTKAWCLLGQCREAKAMREEAKAAFEEALKVDPNCETAREGLDRLGSQA</sequence>
<keyword evidence="2" id="KW-0802">TPR repeat</keyword>
<name>A0AAD3SPZ5_NEPGR</name>
<dbReference type="Pfam" id="PF13181">
    <property type="entry name" value="TPR_8"/>
    <property type="match status" value="1"/>
</dbReference>
<gene>
    <name evidence="4" type="ORF">Nepgr_016788</name>
</gene>
<evidence type="ECO:0000313" key="5">
    <source>
        <dbReference type="Proteomes" id="UP001279734"/>
    </source>
</evidence>
<feature type="repeat" description="TPR" evidence="2">
    <location>
        <begin position="172"/>
        <end position="205"/>
    </location>
</feature>
<evidence type="ECO:0000313" key="4">
    <source>
        <dbReference type="EMBL" id="GMH14947.1"/>
    </source>
</evidence>
<dbReference type="EMBL" id="BSYO01000014">
    <property type="protein sequence ID" value="GMH14947.1"/>
    <property type="molecule type" value="Genomic_DNA"/>
</dbReference>
<keyword evidence="3" id="KW-0812">Transmembrane</keyword>
<comment type="caution">
    <text evidence="4">The sequence shown here is derived from an EMBL/GenBank/DDBJ whole genome shotgun (WGS) entry which is preliminary data.</text>
</comment>
<organism evidence="4 5">
    <name type="scientific">Nepenthes gracilis</name>
    <name type="common">Slender pitcher plant</name>
    <dbReference type="NCBI Taxonomy" id="150966"/>
    <lineage>
        <taxon>Eukaryota</taxon>
        <taxon>Viridiplantae</taxon>
        <taxon>Streptophyta</taxon>
        <taxon>Embryophyta</taxon>
        <taxon>Tracheophyta</taxon>
        <taxon>Spermatophyta</taxon>
        <taxon>Magnoliopsida</taxon>
        <taxon>eudicotyledons</taxon>
        <taxon>Gunneridae</taxon>
        <taxon>Pentapetalae</taxon>
        <taxon>Caryophyllales</taxon>
        <taxon>Nepenthaceae</taxon>
        <taxon>Nepenthes</taxon>
    </lineage>
</organism>
<feature type="transmembrane region" description="Helical" evidence="3">
    <location>
        <begin position="6"/>
        <end position="22"/>
    </location>
</feature>
<dbReference type="Proteomes" id="UP001279734">
    <property type="component" value="Unassembled WGS sequence"/>
</dbReference>
<dbReference type="InterPro" id="IPR038906">
    <property type="entry name" value="TTC36"/>
</dbReference>
<dbReference type="PROSITE" id="PS50005">
    <property type="entry name" value="TPR"/>
    <property type="match status" value="1"/>
</dbReference>
<accession>A0AAD3SPZ5</accession>
<keyword evidence="3" id="KW-0472">Membrane</keyword>
<evidence type="ECO:0000256" key="3">
    <source>
        <dbReference type="SAM" id="Phobius"/>
    </source>
</evidence>
<dbReference type="SMART" id="SM00028">
    <property type="entry name" value="TPR"/>
    <property type="match status" value="1"/>
</dbReference>
<keyword evidence="3" id="KW-1133">Transmembrane helix</keyword>
<dbReference type="PANTHER" id="PTHR21405:SF0">
    <property type="entry name" value="TETRATRICOPEPTIDE REPEAT PROTEIN 36"/>
    <property type="match status" value="1"/>
</dbReference>
<comment type="similarity">
    <text evidence="1">Belongs to the TTC36 family.</text>
</comment>